<dbReference type="SMART" id="SM00283">
    <property type="entry name" value="MA"/>
    <property type="match status" value="1"/>
</dbReference>
<evidence type="ECO:0000256" key="2">
    <source>
        <dbReference type="ARBA" id="ARBA00029447"/>
    </source>
</evidence>
<dbReference type="OrthoDB" id="116658at2157"/>
<dbReference type="Proteomes" id="UP000011550">
    <property type="component" value="Unassembled WGS sequence"/>
</dbReference>
<accession>M0IDY9</accession>
<gene>
    <name evidence="8" type="ORF">C440_11743</name>
</gene>
<dbReference type="STRING" id="662479.C440_11743"/>
<dbReference type="PROSITE" id="PS50112">
    <property type="entry name" value="PAS"/>
    <property type="match status" value="1"/>
</dbReference>
<evidence type="ECO:0000313" key="9">
    <source>
        <dbReference type="Proteomes" id="UP000011550"/>
    </source>
</evidence>
<keyword evidence="9" id="KW-1185">Reference proteome</keyword>
<dbReference type="GO" id="GO:0004888">
    <property type="term" value="F:transmembrane signaling receptor activity"/>
    <property type="evidence" value="ECO:0007669"/>
    <property type="project" value="InterPro"/>
</dbReference>
<name>M0IDY9_9EURY</name>
<dbReference type="PROSITE" id="PS50113">
    <property type="entry name" value="PAC"/>
    <property type="match status" value="1"/>
</dbReference>
<feature type="region of interest" description="Disordered" evidence="4">
    <location>
        <begin position="281"/>
        <end position="312"/>
    </location>
</feature>
<proteinExistence type="inferred from homology"/>
<dbReference type="EMBL" id="AOLN01000013">
    <property type="protein sequence ID" value="ELZ94292.1"/>
    <property type="molecule type" value="Genomic_DNA"/>
</dbReference>
<organism evidence="8 9">
    <name type="scientific">Haloferax mucosum ATCC BAA-1512</name>
    <dbReference type="NCBI Taxonomy" id="662479"/>
    <lineage>
        <taxon>Archaea</taxon>
        <taxon>Methanobacteriati</taxon>
        <taxon>Methanobacteriota</taxon>
        <taxon>Stenosarchaea group</taxon>
        <taxon>Halobacteria</taxon>
        <taxon>Halobacteriales</taxon>
        <taxon>Haloferacaceae</taxon>
        <taxon>Haloferax</taxon>
    </lineage>
</organism>
<dbReference type="Pfam" id="PF08448">
    <property type="entry name" value="PAS_4"/>
    <property type="match status" value="1"/>
</dbReference>
<protein>
    <submittedName>
        <fullName evidence="8">Transducer protein htr15</fullName>
    </submittedName>
</protein>
<feature type="compositionally biased region" description="Polar residues" evidence="4">
    <location>
        <begin position="281"/>
        <end position="308"/>
    </location>
</feature>
<evidence type="ECO:0000256" key="1">
    <source>
        <dbReference type="ARBA" id="ARBA00023224"/>
    </source>
</evidence>
<dbReference type="RefSeq" id="WP_008320668.1">
    <property type="nucleotide sequence ID" value="NZ_AOLN01000013.1"/>
</dbReference>
<dbReference type="AlphaFoldDB" id="M0IDY9"/>
<dbReference type="InterPro" id="IPR035965">
    <property type="entry name" value="PAS-like_dom_sf"/>
</dbReference>
<dbReference type="PROSITE" id="PS50111">
    <property type="entry name" value="CHEMOTAXIS_TRANSDUC_2"/>
    <property type="match status" value="1"/>
</dbReference>
<dbReference type="PANTHER" id="PTHR32089:SF112">
    <property type="entry name" value="LYSOZYME-LIKE PROTEIN-RELATED"/>
    <property type="match status" value="1"/>
</dbReference>
<dbReference type="InterPro" id="IPR000014">
    <property type="entry name" value="PAS"/>
</dbReference>
<dbReference type="InterPro" id="IPR013656">
    <property type="entry name" value="PAS_4"/>
</dbReference>
<dbReference type="CDD" id="cd00130">
    <property type="entry name" value="PAS"/>
    <property type="match status" value="1"/>
</dbReference>
<reference evidence="8 9" key="1">
    <citation type="journal article" date="2014" name="PLoS Genet.">
        <title>Phylogenetically driven sequencing of extremely halophilic archaea reveals strategies for static and dynamic osmo-response.</title>
        <authorList>
            <person name="Becker E.A."/>
            <person name="Seitzer P.M."/>
            <person name="Tritt A."/>
            <person name="Larsen D."/>
            <person name="Krusor M."/>
            <person name="Yao A.I."/>
            <person name="Wu D."/>
            <person name="Madern D."/>
            <person name="Eisen J.A."/>
            <person name="Darling A.E."/>
            <person name="Facciotti M.T."/>
        </authorList>
    </citation>
    <scope>NUCLEOTIDE SEQUENCE [LARGE SCALE GENOMIC DNA]</scope>
    <source>
        <strain evidence="8 9">ATCC BAA-1512</strain>
    </source>
</reference>
<evidence type="ECO:0000313" key="8">
    <source>
        <dbReference type="EMBL" id="ELZ94292.1"/>
    </source>
</evidence>
<evidence type="ECO:0000259" key="5">
    <source>
        <dbReference type="PROSITE" id="PS50111"/>
    </source>
</evidence>
<dbReference type="PRINTS" id="PR00260">
    <property type="entry name" value="CHEMTRNSDUCR"/>
</dbReference>
<keyword evidence="1 3" id="KW-0807">Transducer</keyword>
<dbReference type="SUPFAM" id="SSF55785">
    <property type="entry name" value="PYP-like sensor domain (PAS domain)"/>
    <property type="match status" value="1"/>
</dbReference>
<dbReference type="SUPFAM" id="SSF58104">
    <property type="entry name" value="Methyl-accepting chemotaxis protein (MCP) signaling domain"/>
    <property type="match status" value="1"/>
</dbReference>
<dbReference type="InterPro" id="IPR000700">
    <property type="entry name" value="PAS-assoc_C"/>
</dbReference>
<dbReference type="Gene3D" id="3.30.450.20">
    <property type="entry name" value="PAS domain"/>
    <property type="match status" value="1"/>
</dbReference>
<dbReference type="GO" id="GO:0006935">
    <property type="term" value="P:chemotaxis"/>
    <property type="evidence" value="ECO:0007669"/>
    <property type="project" value="InterPro"/>
</dbReference>
<evidence type="ECO:0000259" key="6">
    <source>
        <dbReference type="PROSITE" id="PS50112"/>
    </source>
</evidence>
<dbReference type="PANTHER" id="PTHR32089">
    <property type="entry name" value="METHYL-ACCEPTING CHEMOTAXIS PROTEIN MCPB"/>
    <property type="match status" value="1"/>
</dbReference>
<evidence type="ECO:0000256" key="4">
    <source>
        <dbReference type="SAM" id="MobiDB-lite"/>
    </source>
</evidence>
<evidence type="ECO:0000256" key="3">
    <source>
        <dbReference type="PROSITE-ProRule" id="PRU00284"/>
    </source>
</evidence>
<sequence>MLNALSSLVVGAVTSSETQQTADGSSAMAAKPMLDALPMPAFALDDEGTVIEWNKTATAMFEISRDEILGLSEPEAAKLVTYEDDGEAKTLAGKVHENPRNADSRYDVERRDLPAGPVYIDERALVNAGGKTVYLSFKVIPVFDADGDLEAVVEIVQDQSEERRRRDALHTLVSEVTATLEALADGDLDRRVSYDASVTEHVDDELLDILDAVDETASCFEQVVEEMEAHASDLASFVDTADAAAEEISDQTTEQQTELASVRNEMESFSATMEEVAASSTEVANASSRARDNIQSSLESTKETQTVTDEVKHRSENLVDTVADLEDEMVEIEEVAAVISDIADRTNILALNANIEAARAGEAGEGFAVVAGEVKSLADETQSHTERISERINAIQERATKTVDLVEQTHSDVIDADDAMSETVSSLTEATADVAEAADGITELSRASDDQADTVEAVAATIEDVNRGAEEISAVSETVVEVTEEQRVAATALDQSLEYFDTE</sequence>
<dbReference type="InterPro" id="IPR004089">
    <property type="entry name" value="MCPsignal_dom"/>
</dbReference>
<dbReference type="Pfam" id="PF00015">
    <property type="entry name" value="MCPsignal"/>
    <property type="match status" value="1"/>
</dbReference>
<dbReference type="GO" id="GO:0007165">
    <property type="term" value="P:signal transduction"/>
    <property type="evidence" value="ECO:0007669"/>
    <property type="project" value="UniProtKB-KW"/>
</dbReference>
<comment type="similarity">
    <text evidence="2">Belongs to the methyl-accepting chemotaxis (MCP) protein family.</text>
</comment>
<evidence type="ECO:0000259" key="7">
    <source>
        <dbReference type="PROSITE" id="PS50113"/>
    </source>
</evidence>
<feature type="domain" description="Methyl-accepting transducer" evidence="5">
    <location>
        <begin position="230"/>
        <end position="466"/>
    </location>
</feature>
<dbReference type="GO" id="GO:0016020">
    <property type="term" value="C:membrane"/>
    <property type="evidence" value="ECO:0007669"/>
    <property type="project" value="InterPro"/>
</dbReference>
<feature type="domain" description="PAC" evidence="7">
    <location>
        <begin position="119"/>
        <end position="171"/>
    </location>
</feature>
<feature type="domain" description="PAS" evidence="6">
    <location>
        <begin position="26"/>
        <end position="70"/>
    </location>
</feature>
<dbReference type="Gene3D" id="1.10.287.950">
    <property type="entry name" value="Methyl-accepting chemotaxis protein"/>
    <property type="match status" value="1"/>
</dbReference>
<comment type="caution">
    <text evidence="8">The sequence shown here is derived from an EMBL/GenBank/DDBJ whole genome shotgun (WGS) entry which is preliminary data.</text>
</comment>
<dbReference type="PATRIC" id="fig|662479.7.peg.2383"/>
<dbReference type="InterPro" id="IPR004090">
    <property type="entry name" value="Chemotax_Me-accpt_rcpt"/>
</dbReference>